<dbReference type="Gene3D" id="3.40.220.10">
    <property type="entry name" value="Leucine Aminopeptidase, subunit E, domain 1"/>
    <property type="match status" value="1"/>
</dbReference>
<reference evidence="13" key="1">
    <citation type="submission" date="2018-04" db="EMBL/GenBank/DDBJ databases">
        <title>Transcriptome of Schizaphis graminum biotype I.</title>
        <authorList>
            <person name="Scully E.D."/>
            <person name="Geib S.M."/>
            <person name="Palmer N.A."/>
            <person name="Koch K."/>
            <person name="Bradshaw J."/>
            <person name="Heng-Moss T."/>
            <person name="Sarath G."/>
        </authorList>
    </citation>
    <scope>NUCLEOTIDE SEQUENCE</scope>
</reference>
<feature type="region of interest" description="Disordered" evidence="9">
    <location>
        <begin position="692"/>
        <end position="721"/>
    </location>
</feature>
<evidence type="ECO:0000256" key="6">
    <source>
        <dbReference type="ARBA" id="ARBA00022759"/>
    </source>
</evidence>
<keyword evidence="6" id="KW-0255">Endonuclease</keyword>
<dbReference type="SUPFAM" id="SSF52949">
    <property type="entry name" value="Macro domain-like"/>
    <property type="match status" value="1"/>
</dbReference>
<evidence type="ECO:0000256" key="8">
    <source>
        <dbReference type="ARBA" id="ARBA00022918"/>
    </source>
</evidence>
<dbReference type="PROSITE" id="PS50878">
    <property type="entry name" value="RT_POL"/>
    <property type="match status" value="1"/>
</dbReference>
<dbReference type="PANTHER" id="PTHR37984:SF5">
    <property type="entry name" value="PROTEIN NYNRIN-LIKE"/>
    <property type="match status" value="1"/>
</dbReference>
<protein>
    <recommendedName>
        <fullName evidence="1">RNA-directed DNA polymerase</fullName>
        <ecNumber evidence="1">2.7.7.49</ecNumber>
    </recommendedName>
</protein>
<accession>A0A2S2NNZ3</accession>
<dbReference type="Pfam" id="PF00665">
    <property type="entry name" value="rve"/>
    <property type="match status" value="1"/>
</dbReference>
<dbReference type="GO" id="GO:0015074">
    <property type="term" value="P:DNA integration"/>
    <property type="evidence" value="ECO:0007669"/>
    <property type="project" value="InterPro"/>
</dbReference>
<feature type="compositionally biased region" description="Polar residues" evidence="9">
    <location>
        <begin position="93"/>
        <end position="106"/>
    </location>
</feature>
<sequence length="1231" mass="140844">MIREQTEQNLSGITGHTLHSFGTTNLTLCLGKDERTTEFHVAPSSFPVPYDGILGKPFIIGLQTILNYKTKQLILTDNQNPSNLVNPTERPKTSNSVDNSETQNSTENLQSKAFKITLQPRSETIISIPTPNLQEEEIYLVPAQTLGESILCSNTVNQVCQKQILIAAVNPTEQSVQLTEEQIKGLKFENFTEVKVQTIQKVTETVGTKGRLVTLRDSLDTKHLNIEERESLVSTCEQYSDIFHLEGDPLTCTDAVFHEVNTPGTTQPINERPYRLPHRHKDEINRQMKQLEEDNIIAPSRSPWNAPLLVVPKKADKDGVVKYRVCVDFRKLNQISVGDAYPLPNIIDILDQLGKSKYYTTLDLAQGYHQVRMHPEHTEKTAFSTDKGHFEFLRVPFGLKGAPATFQRLMNTVLAGLTGLKAFVYLDDIIIYALSIADHSEKLKAVFERLRTFNLKLQPSKCTFMRKEVNYLGHVITDQGVKPNPQKIKCVIEFPIPTDEKKVKSFLGLSGYYRRFVPGYGRIAKPLTTLLKKDVIFKWTDLCQEAFDTLKKILTTEPLLQYPDFTRPFNLTCDASNYAIGCVLSQGPIGADPPIAYASRTLNRAESNYNTTEKELCAIVWGVKQFRPYLFGQKFNIVTDHQALNWLFNIKDPGSRLTRWRLKLAEYEYEIHFKPGASNTNADALSRINRVVTRSSKSPNSTESPDNTEPPTSTEHSSSTEHLSSYQKFLKEKVAFTPNVVESKGDIFETDHSMALAHCVSSDLKMTKGIALEFRRRFGGLNQLRRLPRTVSDVLSLRLKEREIFYLVTKQHFWQKPEPEHLFQSLQKLRTLCEEREIKTLTCPRLGTGLDGLQWETVRSMLQYIFRNSQVTIHVLVPETLSEKDQLQIIREFHENPMGGHQGTTRTHQRISQHHNWKGMRKQIKKYIRECATCQKNKSSNRTAREPMIITTTASRPFEKIYMDIVGPLTKSYNGNVFILTLQDDLSKFAWAAPMPNHEANTVAKFFVTQFVCLHGLPQSLVTDCGTEFLSKVFKEVCQLLKIKQTSTSPYHPQSNGSLERSHRTLAEYLRSFVNKDPQNWDTHVPFAMFCHNSTTHTSTKYQPYQLVYGYPITVPNSFMKNTEPQYNYDDYYFELKRNMQESQAQAKTHLYDSKQKSKDRYDQKISPLTINIGDKVLIQEKASKGKLAPKWIGPYTVIETNPESPNITILKKSRPVILHRNLLKKFYEEN</sequence>
<feature type="domain" description="Reverse transcriptase" evidence="10">
    <location>
        <begin position="292"/>
        <end position="476"/>
    </location>
</feature>
<feature type="domain" description="Integrase catalytic" evidence="11">
    <location>
        <begin position="953"/>
        <end position="1112"/>
    </location>
</feature>
<dbReference type="InterPro" id="IPR002589">
    <property type="entry name" value="Macro_dom"/>
</dbReference>
<keyword evidence="5" id="KW-0540">Nuclease</keyword>
<evidence type="ECO:0000256" key="1">
    <source>
        <dbReference type="ARBA" id="ARBA00012493"/>
    </source>
</evidence>
<dbReference type="InterPro" id="IPR041373">
    <property type="entry name" value="RT_RNaseH"/>
</dbReference>
<dbReference type="AlphaFoldDB" id="A0A2S2NNZ3"/>
<dbReference type="CDD" id="cd09274">
    <property type="entry name" value="RNase_HI_RT_Ty3"/>
    <property type="match status" value="1"/>
</dbReference>
<dbReference type="InterPro" id="IPR001584">
    <property type="entry name" value="Integrase_cat-core"/>
</dbReference>
<dbReference type="CDD" id="cd02901">
    <property type="entry name" value="Macro_Poa1p-like"/>
    <property type="match status" value="1"/>
</dbReference>
<evidence type="ECO:0000256" key="2">
    <source>
        <dbReference type="ARBA" id="ARBA00022670"/>
    </source>
</evidence>
<dbReference type="FunFam" id="3.10.20.370:FF:000001">
    <property type="entry name" value="Retrovirus-related Pol polyprotein from transposon 17.6-like protein"/>
    <property type="match status" value="1"/>
</dbReference>
<dbReference type="InterPro" id="IPR000477">
    <property type="entry name" value="RT_dom"/>
</dbReference>
<evidence type="ECO:0000256" key="7">
    <source>
        <dbReference type="ARBA" id="ARBA00022801"/>
    </source>
</evidence>
<feature type="compositionally biased region" description="Low complexity" evidence="9">
    <location>
        <begin position="709"/>
        <end position="721"/>
    </location>
</feature>
<dbReference type="EMBL" id="GGMR01006290">
    <property type="protein sequence ID" value="MBY18909.1"/>
    <property type="molecule type" value="Transcribed_RNA"/>
</dbReference>
<dbReference type="PROSITE" id="PS50994">
    <property type="entry name" value="INTEGRASE"/>
    <property type="match status" value="1"/>
</dbReference>
<dbReference type="InterPro" id="IPR041588">
    <property type="entry name" value="Integrase_H2C2"/>
</dbReference>
<dbReference type="SUPFAM" id="SSF56672">
    <property type="entry name" value="DNA/RNA polymerases"/>
    <property type="match status" value="1"/>
</dbReference>
<keyword evidence="8" id="KW-0695">RNA-directed DNA polymerase</keyword>
<feature type="compositionally biased region" description="Polar residues" evidence="9">
    <location>
        <begin position="692"/>
        <end position="707"/>
    </location>
</feature>
<dbReference type="InterPro" id="IPR036397">
    <property type="entry name" value="RNaseH_sf"/>
</dbReference>
<evidence type="ECO:0000256" key="3">
    <source>
        <dbReference type="ARBA" id="ARBA00022679"/>
    </source>
</evidence>
<dbReference type="Pfam" id="PF17921">
    <property type="entry name" value="Integrase_H2C2"/>
    <property type="match status" value="1"/>
</dbReference>
<evidence type="ECO:0000313" key="13">
    <source>
        <dbReference type="EMBL" id="MBY18909.1"/>
    </source>
</evidence>
<dbReference type="InterPro" id="IPR012337">
    <property type="entry name" value="RNaseH-like_sf"/>
</dbReference>
<evidence type="ECO:0000256" key="9">
    <source>
        <dbReference type="SAM" id="MobiDB-lite"/>
    </source>
</evidence>
<dbReference type="PANTHER" id="PTHR37984">
    <property type="entry name" value="PROTEIN CBG26694"/>
    <property type="match status" value="1"/>
</dbReference>
<evidence type="ECO:0000259" key="12">
    <source>
        <dbReference type="PROSITE" id="PS51154"/>
    </source>
</evidence>
<evidence type="ECO:0000256" key="5">
    <source>
        <dbReference type="ARBA" id="ARBA00022722"/>
    </source>
</evidence>
<dbReference type="GO" id="GO:0004519">
    <property type="term" value="F:endonuclease activity"/>
    <property type="evidence" value="ECO:0007669"/>
    <property type="project" value="UniProtKB-KW"/>
</dbReference>
<dbReference type="EC" id="2.7.7.49" evidence="1"/>
<dbReference type="InterPro" id="IPR043472">
    <property type="entry name" value="Macro_dom-like"/>
</dbReference>
<dbReference type="Gene3D" id="3.30.420.10">
    <property type="entry name" value="Ribonuclease H-like superfamily/Ribonuclease H"/>
    <property type="match status" value="1"/>
</dbReference>
<organism evidence="13">
    <name type="scientific">Schizaphis graminum</name>
    <name type="common">Green bug aphid</name>
    <dbReference type="NCBI Taxonomy" id="13262"/>
    <lineage>
        <taxon>Eukaryota</taxon>
        <taxon>Metazoa</taxon>
        <taxon>Ecdysozoa</taxon>
        <taxon>Arthropoda</taxon>
        <taxon>Hexapoda</taxon>
        <taxon>Insecta</taxon>
        <taxon>Pterygota</taxon>
        <taxon>Neoptera</taxon>
        <taxon>Paraneoptera</taxon>
        <taxon>Hemiptera</taxon>
        <taxon>Sternorrhyncha</taxon>
        <taxon>Aphidomorpha</taxon>
        <taxon>Aphidoidea</taxon>
        <taxon>Aphididae</taxon>
        <taxon>Aphidini</taxon>
        <taxon>Schizaphis</taxon>
    </lineage>
</organism>
<dbReference type="FunFam" id="3.30.420.10:FF:000032">
    <property type="entry name" value="Retrovirus-related Pol polyprotein from transposon 297-like Protein"/>
    <property type="match status" value="1"/>
</dbReference>
<dbReference type="SUPFAM" id="SSF53098">
    <property type="entry name" value="Ribonuclease H-like"/>
    <property type="match status" value="1"/>
</dbReference>
<dbReference type="FunFam" id="3.30.70.270:FF:000020">
    <property type="entry name" value="Transposon Tf2-6 polyprotein-like Protein"/>
    <property type="match status" value="1"/>
</dbReference>
<dbReference type="CDD" id="cd01647">
    <property type="entry name" value="RT_LTR"/>
    <property type="match status" value="1"/>
</dbReference>
<dbReference type="InterPro" id="IPR050951">
    <property type="entry name" value="Retrovirus_Pol_polyprotein"/>
</dbReference>
<dbReference type="PROSITE" id="PS51154">
    <property type="entry name" value="MACRO"/>
    <property type="match status" value="1"/>
</dbReference>
<dbReference type="GO" id="GO:0003676">
    <property type="term" value="F:nucleic acid binding"/>
    <property type="evidence" value="ECO:0007669"/>
    <property type="project" value="InterPro"/>
</dbReference>
<keyword evidence="4" id="KW-0548">Nucleotidyltransferase</keyword>
<dbReference type="InterPro" id="IPR043128">
    <property type="entry name" value="Rev_trsase/Diguanyl_cyclase"/>
</dbReference>
<keyword evidence="7" id="KW-0378">Hydrolase</keyword>
<name>A0A2S2NNZ3_SCHGA</name>
<dbReference type="GO" id="GO:0042575">
    <property type="term" value="C:DNA polymerase complex"/>
    <property type="evidence" value="ECO:0007669"/>
    <property type="project" value="UniProtKB-ARBA"/>
</dbReference>
<dbReference type="FunFam" id="1.10.340.70:FF:000001">
    <property type="entry name" value="Retrovirus-related Pol polyprotein from transposon gypsy-like Protein"/>
    <property type="match status" value="1"/>
</dbReference>
<dbReference type="GO" id="GO:0003964">
    <property type="term" value="F:RNA-directed DNA polymerase activity"/>
    <property type="evidence" value="ECO:0007669"/>
    <property type="project" value="UniProtKB-KW"/>
</dbReference>
<evidence type="ECO:0000259" key="10">
    <source>
        <dbReference type="PROSITE" id="PS50878"/>
    </source>
</evidence>
<dbReference type="Pfam" id="PF17917">
    <property type="entry name" value="RT_RNaseH"/>
    <property type="match status" value="1"/>
</dbReference>
<keyword evidence="2" id="KW-0645">Protease</keyword>
<feature type="region of interest" description="Disordered" evidence="9">
    <location>
        <begin position="78"/>
        <end position="106"/>
    </location>
</feature>
<dbReference type="GO" id="GO:0008233">
    <property type="term" value="F:peptidase activity"/>
    <property type="evidence" value="ECO:0007669"/>
    <property type="project" value="UniProtKB-KW"/>
</dbReference>
<dbReference type="Gene3D" id="3.30.70.270">
    <property type="match status" value="2"/>
</dbReference>
<gene>
    <name evidence="13" type="primary">POL_0</name>
    <name evidence="13" type="ORF">g.119438</name>
</gene>
<dbReference type="FunFam" id="3.10.10.10:FF:000007">
    <property type="entry name" value="Retrovirus-related Pol polyprotein from transposon 17.6-like Protein"/>
    <property type="match status" value="1"/>
</dbReference>
<dbReference type="InterPro" id="IPR043502">
    <property type="entry name" value="DNA/RNA_pol_sf"/>
</dbReference>
<dbReference type="Gene3D" id="3.10.10.10">
    <property type="entry name" value="HIV Type 1 Reverse Transcriptase, subunit A, domain 1"/>
    <property type="match status" value="1"/>
</dbReference>
<feature type="domain" description="Macro" evidence="12">
    <location>
        <begin position="727"/>
        <end position="880"/>
    </location>
</feature>
<evidence type="ECO:0000256" key="4">
    <source>
        <dbReference type="ARBA" id="ARBA00022695"/>
    </source>
</evidence>
<keyword evidence="3" id="KW-0808">Transferase</keyword>
<evidence type="ECO:0000259" key="11">
    <source>
        <dbReference type="PROSITE" id="PS50994"/>
    </source>
</evidence>
<dbReference type="GO" id="GO:0006508">
    <property type="term" value="P:proteolysis"/>
    <property type="evidence" value="ECO:0007669"/>
    <property type="project" value="UniProtKB-KW"/>
</dbReference>
<proteinExistence type="predicted"/>
<dbReference type="Pfam" id="PF00078">
    <property type="entry name" value="RVT_1"/>
    <property type="match status" value="1"/>
</dbReference>